<reference evidence="2 3" key="1">
    <citation type="submission" date="2019-01" db="EMBL/GenBank/DDBJ databases">
        <title>A draft genome assembly of the solar-powered sea slug Elysia chlorotica.</title>
        <authorList>
            <person name="Cai H."/>
            <person name="Li Q."/>
            <person name="Fang X."/>
            <person name="Li J."/>
            <person name="Curtis N.E."/>
            <person name="Altenburger A."/>
            <person name="Shibata T."/>
            <person name="Feng M."/>
            <person name="Maeda T."/>
            <person name="Schwartz J.A."/>
            <person name="Shigenobu S."/>
            <person name="Lundholm N."/>
            <person name="Nishiyama T."/>
            <person name="Yang H."/>
            <person name="Hasebe M."/>
            <person name="Li S."/>
            <person name="Pierce S.K."/>
            <person name="Wang J."/>
        </authorList>
    </citation>
    <scope>NUCLEOTIDE SEQUENCE [LARGE SCALE GENOMIC DNA]</scope>
    <source>
        <strain evidence="2">EC2010</strain>
        <tissue evidence="2">Whole organism of an adult</tissue>
    </source>
</reference>
<keyword evidence="3" id="KW-1185">Reference proteome</keyword>
<gene>
    <name evidence="2" type="ORF">EGW08_007626</name>
</gene>
<sequence length="107" mass="12457">MENHQKISSILYEVKLKESQIRSVKNDISRLKDEVENLKLEEMWCYDPTGKRIVPTAEEQAAEISQNLAEYPHLVEDTVKALLQKKLDLQNDLDELRQKSSEIDPFS</sequence>
<evidence type="ECO:0000313" key="3">
    <source>
        <dbReference type="Proteomes" id="UP000271974"/>
    </source>
</evidence>
<keyword evidence="1" id="KW-0175">Coiled coil</keyword>
<dbReference type="Proteomes" id="UP000271974">
    <property type="component" value="Unassembled WGS sequence"/>
</dbReference>
<dbReference type="AlphaFoldDB" id="A0A433TSL3"/>
<dbReference type="EMBL" id="RQTK01000200">
    <property type="protein sequence ID" value="RUS84599.1"/>
    <property type="molecule type" value="Genomic_DNA"/>
</dbReference>
<evidence type="ECO:0000256" key="1">
    <source>
        <dbReference type="SAM" id="Coils"/>
    </source>
</evidence>
<evidence type="ECO:0000313" key="2">
    <source>
        <dbReference type="EMBL" id="RUS84599.1"/>
    </source>
</evidence>
<protein>
    <submittedName>
        <fullName evidence="2">Uncharacterized protein</fullName>
    </submittedName>
</protein>
<comment type="caution">
    <text evidence="2">The sequence shown here is derived from an EMBL/GenBank/DDBJ whole genome shotgun (WGS) entry which is preliminary data.</text>
</comment>
<organism evidence="2 3">
    <name type="scientific">Elysia chlorotica</name>
    <name type="common">Eastern emerald elysia</name>
    <name type="synonym">Sea slug</name>
    <dbReference type="NCBI Taxonomy" id="188477"/>
    <lineage>
        <taxon>Eukaryota</taxon>
        <taxon>Metazoa</taxon>
        <taxon>Spiralia</taxon>
        <taxon>Lophotrochozoa</taxon>
        <taxon>Mollusca</taxon>
        <taxon>Gastropoda</taxon>
        <taxon>Heterobranchia</taxon>
        <taxon>Euthyneura</taxon>
        <taxon>Panpulmonata</taxon>
        <taxon>Sacoglossa</taxon>
        <taxon>Placobranchoidea</taxon>
        <taxon>Plakobranchidae</taxon>
        <taxon>Elysia</taxon>
    </lineage>
</organism>
<name>A0A433TSL3_ELYCH</name>
<dbReference type="OrthoDB" id="6147842at2759"/>
<proteinExistence type="predicted"/>
<feature type="coiled-coil region" evidence="1">
    <location>
        <begin position="14"/>
        <end position="41"/>
    </location>
</feature>
<accession>A0A433TSL3</accession>